<protein>
    <submittedName>
        <fullName evidence="10">Kinesin motor catalytic domain protein</fullName>
    </submittedName>
</protein>
<evidence type="ECO:0000256" key="1">
    <source>
        <dbReference type="ARBA" id="ARBA00022741"/>
    </source>
</evidence>
<evidence type="ECO:0000256" key="4">
    <source>
        <dbReference type="ARBA" id="ARBA00023175"/>
    </source>
</evidence>
<feature type="region of interest" description="Disordered" evidence="7">
    <location>
        <begin position="215"/>
        <end position="242"/>
    </location>
</feature>
<dbReference type="GO" id="GO:0007018">
    <property type="term" value="P:microtubule-based movement"/>
    <property type="evidence" value="ECO:0007669"/>
    <property type="project" value="InterPro"/>
</dbReference>
<feature type="compositionally biased region" description="Basic and acidic residues" evidence="7">
    <location>
        <begin position="1324"/>
        <end position="1334"/>
    </location>
</feature>
<keyword evidence="11" id="KW-1185">Reference proteome</keyword>
<dbReference type="RefSeq" id="XP_001013169.2">
    <property type="nucleotide sequence ID" value="XM_001013169.2"/>
</dbReference>
<feature type="compositionally biased region" description="Polar residues" evidence="7">
    <location>
        <begin position="1310"/>
        <end position="1319"/>
    </location>
</feature>
<feature type="coiled-coil region" evidence="6">
    <location>
        <begin position="567"/>
        <end position="622"/>
    </location>
</feature>
<dbReference type="InterPro" id="IPR019821">
    <property type="entry name" value="Kinesin_motor_CS"/>
</dbReference>
<evidence type="ECO:0000256" key="2">
    <source>
        <dbReference type="ARBA" id="ARBA00022840"/>
    </source>
</evidence>
<feature type="region of interest" description="Disordered" evidence="7">
    <location>
        <begin position="1310"/>
        <end position="1338"/>
    </location>
</feature>
<dbReference type="Pfam" id="PF00225">
    <property type="entry name" value="Kinesin"/>
    <property type="match status" value="2"/>
</dbReference>
<evidence type="ECO:0000259" key="9">
    <source>
        <dbReference type="PROSITE" id="PS50067"/>
    </source>
</evidence>
<keyword evidence="2 5" id="KW-0067">ATP-binding</keyword>
<reference evidence="11" key="1">
    <citation type="journal article" date="2006" name="PLoS Biol.">
        <title>Macronuclear genome sequence of the ciliate Tetrahymena thermophila, a model eukaryote.</title>
        <authorList>
            <person name="Eisen J.A."/>
            <person name="Coyne R.S."/>
            <person name="Wu M."/>
            <person name="Wu D."/>
            <person name="Thiagarajan M."/>
            <person name="Wortman J.R."/>
            <person name="Badger J.H."/>
            <person name="Ren Q."/>
            <person name="Amedeo P."/>
            <person name="Jones K.M."/>
            <person name="Tallon L.J."/>
            <person name="Delcher A.L."/>
            <person name="Salzberg S.L."/>
            <person name="Silva J.C."/>
            <person name="Haas B.J."/>
            <person name="Majoros W.H."/>
            <person name="Farzad M."/>
            <person name="Carlton J.M."/>
            <person name="Smith R.K. Jr."/>
            <person name="Garg J."/>
            <person name="Pearlman R.E."/>
            <person name="Karrer K.M."/>
            <person name="Sun L."/>
            <person name="Manning G."/>
            <person name="Elde N.C."/>
            <person name="Turkewitz A.P."/>
            <person name="Asai D.J."/>
            <person name="Wilkes D.E."/>
            <person name="Wang Y."/>
            <person name="Cai H."/>
            <person name="Collins K."/>
            <person name="Stewart B.A."/>
            <person name="Lee S.R."/>
            <person name="Wilamowska K."/>
            <person name="Weinberg Z."/>
            <person name="Ruzzo W.L."/>
            <person name="Wloga D."/>
            <person name="Gaertig J."/>
            <person name="Frankel J."/>
            <person name="Tsao C.-C."/>
            <person name="Gorovsky M.A."/>
            <person name="Keeling P.J."/>
            <person name="Waller R.F."/>
            <person name="Patron N.J."/>
            <person name="Cherry J.M."/>
            <person name="Stover N.A."/>
            <person name="Krieger C.J."/>
            <person name="del Toro C."/>
            <person name="Ryder H.F."/>
            <person name="Williamson S.C."/>
            <person name="Barbeau R.A."/>
            <person name="Hamilton E.P."/>
            <person name="Orias E."/>
        </authorList>
    </citation>
    <scope>NUCLEOTIDE SEQUENCE [LARGE SCALE GENOMIC DNA]</scope>
    <source>
        <strain evidence="11">SB210</strain>
    </source>
</reference>
<dbReference type="InterPro" id="IPR027640">
    <property type="entry name" value="Kinesin-like_fam"/>
</dbReference>
<name>I7LUF0_TETTS</name>
<dbReference type="InterPro" id="IPR036961">
    <property type="entry name" value="Kinesin_motor_dom_sf"/>
</dbReference>
<dbReference type="PRINTS" id="PR00380">
    <property type="entry name" value="KINESINHEAVY"/>
</dbReference>
<organism evidence="10 11">
    <name type="scientific">Tetrahymena thermophila (strain SB210)</name>
    <dbReference type="NCBI Taxonomy" id="312017"/>
    <lineage>
        <taxon>Eukaryota</taxon>
        <taxon>Sar</taxon>
        <taxon>Alveolata</taxon>
        <taxon>Ciliophora</taxon>
        <taxon>Intramacronucleata</taxon>
        <taxon>Oligohymenophorea</taxon>
        <taxon>Hymenostomatida</taxon>
        <taxon>Tetrahymenina</taxon>
        <taxon>Tetrahymenidae</taxon>
        <taxon>Tetrahymena</taxon>
    </lineage>
</organism>
<accession>I7LUF0</accession>
<evidence type="ECO:0000256" key="7">
    <source>
        <dbReference type="SAM" id="MobiDB-lite"/>
    </source>
</evidence>
<dbReference type="PANTHER" id="PTHR47968">
    <property type="entry name" value="CENTROMERE PROTEIN E"/>
    <property type="match status" value="1"/>
</dbReference>
<dbReference type="CDD" id="cd00106">
    <property type="entry name" value="KISc"/>
    <property type="match status" value="1"/>
</dbReference>
<dbReference type="Proteomes" id="UP000009168">
    <property type="component" value="Unassembled WGS sequence"/>
</dbReference>
<dbReference type="InParanoid" id="I7LUF0"/>
<evidence type="ECO:0000256" key="5">
    <source>
        <dbReference type="PROSITE-ProRule" id="PRU00283"/>
    </source>
</evidence>
<evidence type="ECO:0000313" key="11">
    <source>
        <dbReference type="Proteomes" id="UP000009168"/>
    </source>
</evidence>
<dbReference type="PROSITE" id="PS00411">
    <property type="entry name" value="KINESIN_MOTOR_1"/>
    <property type="match status" value="1"/>
</dbReference>
<dbReference type="InterPro" id="IPR027417">
    <property type="entry name" value="P-loop_NTPase"/>
</dbReference>
<dbReference type="GO" id="GO:0008017">
    <property type="term" value="F:microtubule binding"/>
    <property type="evidence" value="ECO:0007669"/>
    <property type="project" value="InterPro"/>
</dbReference>
<feature type="compositionally biased region" description="Basic and acidic residues" evidence="7">
    <location>
        <begin position="651"/>
        <end position="668"/>
    </location>
</feature>
<dbReference type="InterPro" id="IPR001752">
    <property type="entry name" value="Kinesin_motor_dom"/>
</dbReference>
<dbReference type="eggNOG" id="KOG0242">
    <property type="taxonomic scope" value="Eukaryota"/>
</dbReference>
<dbReference type="Gene3D" id="3.40.850.10">
    <property type="entry name" value="Kinesin motor domain"/>
    <property type="match status" value="1"/>
</dbReference>
<keyword evidence="4 5" id="KW-0505">Motor protein</keyword>
<dbReference type="PANTHER" id="PTHR47968:SF75">
    <property type="entry name" value="CENTROMERE-ASSOCIATED PROTEIN E"/>
    <property type="match status" value="1"/>
</dbReference>
<dbReference type="PROSITE" id="PS50067">
    <property type="entry name" value="KINESIN_MOTOR_2"/>
    <property type="match status" value="1"/>
</dbReference>
<dbReference type="EMBL" id="GG662740">
    <property type="protein sequence ID" value="EAR92924.2"/>
    <property type="molecule type" value="Genomic_DNA"/>
</dbReference>
<dbReference type="STRING" id="312017.I7LUF0"/>
<dbReference type="SUPFAM" id="SSF52540">
    <property type="entry name" value="P-loop containing nucleoside triphosphate hydrolases"/>
    <property type="match status" value="1"/>
</dbReference>
<evidence type="ECO:0000256" key="6">
    <source>
        <dbReference type="SAM" id="Coils"/>
    </source>
</evidence>
<proteinExistence type="inferred from homology"/>
<sequence>MIYQKLIIFNCLLLQKIIKLLAKLQIYRIQIAYLFLIFCFQLDFLFTRLQKLSFQIIRKNQRIFTEINLRDMENIHVSLRLRPLNDKELRQNEKIAWEVIDQNTVQVVNDNIVNQTSRNVIQNALTFNKQPSFHYDRCFAENISNKQVYENSVQGILKSSLNGVNGTIFMYGQSGSGKTYTMMGYEKKQNSQQSASNQGASQNPQLSIFNYQSNQSNLTQQRKRNSSSNSHQQNSYSPLTKNNNYLYSNQMQDIDDIDFDKIKSNTPDDNKGILMLALYDLFDTIKKDEDKTYVVRCSYVEIYNDQIYDLLNPVNKLNEILQVGMNQNKEFYIKGVTQESVSTLEEAYEVLKRGETNKHYAQTTMNHHSSRSHSIFKLYVQSISSVLLKSCLPKRSQNNIAQRNVNNQELLEKLNEHDSTLISTSELNFIDLAGSEKVSNHSNLEEILLNSGSKNQSSSNARDLSPQDLIKDRVKEGQFINKSLFFLTQVISQIAEGKPLTHIPYRNSPLTKILKSSLGGNSRTMIILCINPSQSQFEQSYSTIRFGLNAKKIENKVRVNIQAKNNEEALQLLILDYEKKMRELEQQRNEERTRNADLIKKLNELANQNSQIQQKLMNSNRKNIELSLTRTSNFEGICQNCQKSNQNSGVKIDKQKVSQKRESSHQKQKWLSEKQKELNNQSSLHCDYVGLLFPTQNNITVSDVCPLVKRNWQDLVFDYEGRYAFHQYQQRNKQFAAYLKMWDKVNINIEKVIEHHLRIYDCAQKMRDTLRNYEGSLENVFQKLKSQTMNIQNQSFQTQGGNLASFIVDLEQITLDELQNLEKTLIKAFEQVLQEKYKRSIKSNLEQNFKQNALSTFEKQKFTNLLQSENNFIIINYPESEKNKKLNDSKTNKNSSAQEEQICSQLDTSIDDIKRYLKENEGPKGLIQYIQNSHEQEREFIKQLFYRQVDVLFLSGASQIDWTEADFKHLKCIINKSTYSHLNIFNQPSSESDANQPNKKSAFLTPKVNKFGINHQKINECEDEVEKKDQLSFDDEQINLKKTKPQLGYFSQSQQQNLFLTNNNSIMTEEKLQYHQNPIPKAQEEEIQQNFEKLQNQSCLFDGCSTISNINSNYTPSNTSFNQNVIGSQRFMNTLTNQQNNNGTMNVLQSNAPSNSNNNSNLNFTNFNLPIQNNTNLPNQSSINIQQSPLIVNFLSHQAFQKQSKQIDSSSKLQLQNLPQSNQTSNFVSALQDNQQQGQKQNYFMAQNIDEYSEKNPLNSLKQNTSSIPDSINSLNINMIENSKQNNLLEYSTNNQNYLPKMQVNISNHQRSQSFNEATSNNKNKQDSSQKNDDIGSNMYYIGHASSNNQALKMDAFDKFDNQNIYHRTSNAAATIDASPLLQQKSQNIQESYLKEKLTPNVQQQKNFERLPLDSIKNNSIQSFENLLKQQEVALTNQADLLTQQFIGSQHKRAQSNIITTKAINLNSQSFNVAHINNTNQKIKGAESLQKDESSESLKDFKQQGSIQPTKSFQKIIGNISKGSSLLPDNSSNRESQLNNNNNVNPQQKYSINLSAVHNQSSNTHSFNQNCQSVNVTPKKQGYKLNNTISIDIIQLQSNQPIPSKPFNNYNKQIQSNNYMSNNSSLIQDNQLSSNRKQSSSLHSTATNIDKINKNQYYTNMPSQNYSLNNSMTSNYLSANNSYNTVSNLNQINNKNCIYFDENNLQQISQKPSSLLNKN</sequence>
<evidence type="ECO:0000313" key="10">
    <source>
        <dbReference type="EMBL" id="EAR92924.2"/>
    </source>
</evidence>
<comment type="similarity">
    <text evidence="5">Belongs to the TRAFAC class myosin-kinesin ATPase superfamily. Kinesin family.</text>
</comment>
<dbReference type="OrthoDB" id="313052at2759"/>
<feature type="region of interest" description="Disordered" evidence="7">
    <location>
        <begin position="1524"/>
        <end position="1547"/>
    </location>
</feature>
<feature type="compositionally biased region" description="Low complexity" evidence="7">
    <location>
        <begin position="1530"/>
        <end position="1547"/>
    </location>
</feature>
<keyword evidence="8" id="KW-0472">Membrane</keyword>
<keyword evidence="8" id="KW-1133">Transmembrane helix</keyword>
<dbReference type="eggNOG" id="KOG0240">
    <property type="taxonomic scope" value="Eukaryota"/>
</dbReference>
<evidence type="ECO:0000256" key="3">
    <source>
        <dbReference type="ARBA" id="ARBA00023054"/>
    </source>
</evidence>
<keyword evidence="3 6" id="KW-0175">Coiled coil</keyword>
<evidence type="ECO:0000256" key="8">
    <source>
        <dbReference type="SAM" id="Phobius"/>
    </source>
</evidence>
<dbReference type="GO" id="GO:0005524">
    <property type="term" value="F:ATP binding"/>
    <property type="evidence" value="ECO:0007669"/>
    <property type="project" value="UniProtKB-UniRule"/>
</dbReference>
<dbReference type="GO" id="GO:0003777">
    <property type="term" value="F:microtubule motor activity"/>
    <property type="evidence" value="ECO:0007669"/>
    <property type="project" value="InterPro"/>
</dbReference>
<feature type="domain" description="Kinesin motor" evidence="9">
    <location>
        <begin position="74"/>
        <end position="553"/>
    </location>
</feature>
<dbReference type="KEGG" id="tet:TTHERM_00295370"/>
<feature type="transmembrane region" description="Helical" evidence="8">
    <location>
        <begin position="26"/>
        <end position="46"/>
    </location>
</feature>
<feature type="compositionally biased region" description="Low complexity" evidence="7">
    <location>
        <begin position="226"/>
        <end position="237"/>
    </location>
</feature>
<keyword evidence="1 5" id="KW-0547">Nucleotide-binding</keyword>
<dbReference type="GeneID" id="7829449"/>
<gene>
    <name evidence="10" type="ORF">TTHERM_00295370</name>
</gene>
<feature type="region of interest" description="Disordered" evidence="7">
    <location>
        <begin position="649"/>
        <end position="668"/>
    </location>
</feature>
<keyword evidence="8" id="KW-0812">Transmembrane</keyword>
<dbReference type="SMART" id="SM00129">
    <property type="entry name" value="KISc"/>
    <property type="match status" value="1"/>
</dbReference>
<feature type="binding site" evidence="5">
    <location>
        <begin position="172"/>
        <end position="179"/>
    </location>
    <ligand>
        <name>ATP</name>
        <dbReference type="ChEBI" id="CHEBI:30616"/>
    </ligand>
</feature>